<accession>A0A7L6N3U7</accession>
<evidence type="ECO:0000313" key="2">
    <source>
        <dbReference type="Proteomes" id="UP000512167"/>
    </source>
</evidence>
<dbReference type="Proteomes" id="UP000512167">
    <property type="component" value="Chromosome"/>
</dbReference>
<proteinExistence type="predicted"/>
<dbReference type="PROSITE" id="PS51257">
    <property type="entry name" value="PROKAR_LIPOPROTEIN"/>
    <property type="match status" value="1"/>
</dbReference>
<name>A0A7L6N3U7_9MOLU</name>
<gene>
    <name evidence="1" type="ORF">HF295_08235</name>
</gene>
<reference evidence="1 2" key="1">
    <citation type="submission" date="2020-04" db="EMBL/GenBank/DDBJ databases">
        <authorList>
            <person name="Zheng R.K."/>
            <person name="Sun C.M."/>
        </authorList>
    </citation>
    <scope>NUCLEOTIDE SEQUENCE [LARGE SCALE GENOMIC DNA]</scope>
    <source>
        <strain evidence="2">zrk29</strain>
    </source>
</reference>
<protein>
    <submittedName>
        <fullName evidence="1">Uncharacterized protein</fullName>
    </submittedName>
</protein>
<keyword evidence="2" id="KW-1185">Reference proteome</keyword>
<dbReference type="RefSeq" id="WP_312031693.1">
    <property type="nucleotide sequence ID" value="NZ_CP051151.1"/>
</dbReference>
<organism evidence="1 2">
    <name type="scientific">Hujiaoplasma nucleasis</name>
    <dbReference type="NCBI Taxonomy" id="2725268"/>
    <lineage>
        <taxon>Bacteria</taxon>
        <taxon>Bacillati</taxon>
        <taxon>Mycoplasmatota</taxon>
        <taxon>Mollicutes</taxon>
        <taxon>Candidatus Izemoplasmatales</taxon>
        <taxon>Hujiaoplasmataceae</taxon>
        <taxon>Hujiaoplasma</taxon>
    </lineage>
</organism>
<dbReference type="AlphaFoldDB" id="A0A7L6N3U7"/>
<dbReference type="KEGG" id="tbk:HF295_08235"/>
<sequence>MKTLFVIVLLFFTAVSLVGCGGEGSLTTTPTGDLTTTEIPTTTTQDPTTSLMDEIYLLYSGSYSNFHDFNEPITWITSYNEYLNSDYSFELNERFFDDYSLYTYAFFYSNLGKDIFLYDTYLIVDNNLFITCRPADEGQVSPAFGDYAIVFAIPKIMLGEDIEVFLSLSGGTDMIFDNSTTIRSMARLKLLYFEITEDHEFGINFDREGVWPITAITGRLFNISDNQEISMTMFSGLYGYHAILEPGQYVFILDIGNNDEEDDLFYIFDYHAKLHKLNSTEFWSNTITEEFLLDTEFTSIDAAEEFLIEYKTNDMTYYSVDAFSDLSNTLDQLTTLIVDRSGLPESDKCEKDHCQYIIIPLFSTWIFDDYNLDSSYADGTITFSISIVPSVLPATMVKVLVLRVDSDYSYEIVINPED</sequence>
<dbReference type="EMBL" id="CP051151">
    <property type="protein sequence ID" value="QLY40843.1"/>
    <property type="molecule type" value="Genomic_DNA"/>
</dbReference>
<evidence type="ECO:0000313" key="1">
    <source>
        <dbReference type="EMBL" id="QLY40843.1"/>
    </source>
</evidence>